<dbReference type="InterPro" id="IPR001330">
    <property type="entry name" value="Prenyltrans"/>
</dbReference>
<protein>
    <recommendedName>
        <fullName evidence="2">Prenyltransferase alpha-alpha toroid domain-containing protein</fullName>
    </recommendedName>
</protein>
<comment type="caution">
    <text evidence="3">The sequence shown here is derived from an EMBL/GenBank/DDBJ whole genome shotgun (WGS) entry which is preliminary data.</text>
</comment>
<dbReference type="Proteomes" id="UP000326939">
    <property type="component" value="Chromosome 10"/>
</dbReference>
<dbReference type="InterPro" id="IPR008930">
    <property type="entry name" value="Terpenoid_cyclase/PrenylTrfase"/>
</dbReference>
<dbReference type="Gene3D" id="1.50.10.20">
    <property type="match status" value="1"/>
</dbReference>
<keyword evidence="1" id="KW-0677">Repeat</keyword>
<name>A0A5N5L7S0_9ROSI</name>
<feature type="domain" description="Prenyltransferase alpha-alpha toroid" evidence="2">
    <location>
        <begin position="22"/>
        <end position="80"/>
    </location>
</feature>
<dbReference type="AlphaFoldDB" id="A0A5N5L7S0"/>
<dbReference type="SUPFAM" id="SSF48239">
    <property type="entry name" value="Terpenoid cyclases/Protein prenyltransferases"/>
    <property type="match status" value="1"/>
</dbReference>
<organism evidence="3 4">
    <name type="scientific">Salix brachista</name>
    <dbReference type="NCBI Taxonomy" id="2182728"/>
    <lineage>
        <taxon>Eukaryota</taxon>
        <taxon>Viridiplantae</taxon>
        <taxon>Streptophyta</taxon>
        <taxon>Embryophyta</taxon>
        <taxon>Tracheophyta</taxon>
        <taxon>Spermatophyta</taxon>
        <taxon>Magnoliopsida</taxon>
        <taxon>eudicotyledons</taxon>
        <taxon>Gunneridae</taxon>
        <taxon>Pentapetalae</taxon>
        <taxon>rosids</taxon>
        <taxon>fabids</taxon>
        <taxon>Malpighiales</taxon>
        <taxon>Salicaceae</taxon>
        <taxon>Saliceae</taxon>
        <taxon>Salix</taxon>
    </lineage>
</organism>
<evidence type="ECO:0000313" key="3">
    <source>
        <dbReference type="EMBL" id="KAB5538827.1"/>
    </source>
</evidence>
<dbReference type="Pfam" id="PF00432">
    <property type="entry name" value="Prenyltrans"/>
    <property type="match status" value="1"/>
</dbReference>
<keyword evidence="4" id="KW-1185">Reference proteome</keyword>
<gene>
    <name evidence="3" type="ORF">DKX38_016360</name>
</gene>
<reference evidence="4" key="1">
    <citation type="journal article" date="2019" name="Gigascience">
        <title>De novo genome assembly of the endangered Acer yangbiense, a plant species with extremely small populations endemic to Yunnan Province, China.</title>
        <authorList>
            <person name="Yang J."/>
            <person name="Wariss H.M."/>
            <person name="Tao L."/>
            <person name="Zhang R."/>
            <person name="Yun Q."/>
            <person name="Hollingsworth P."/>
            <person name="Dao Z."/>
            <person name="Luo G."/>
            <person name="Guo H."/>
            <person name="Ma Y."/>
            <person name="Sun W."/>
        </authorList>
    </citation>
    <scope>NUCLEOTIDE SEQUENCE [LARGE SCALE GENOMIC DNA]</scope>
    <source>
        <strain evidence="4">cv. br00</strain>
    </source>
</reference>
<evidence type="ECO:0000259" key="2">
    <source>
        <dbReference type="Pfam" id="PF00432"/>
    </source>
</evidence>
<accession>A0A5N5L7S0</accession>
<proteinExistence type="predicted"/>
<dbReference type="GO" id="GO:0003824">
    <property type="term" value="F:catalytic activity"/>
    <property type="evidence" value="ECO:0007669"/>
    <property type="project" value="InterPro"/>
</dbReference>
<evidence type="ECO:0000256" key="1">
    <source>
        <dbReference type="ARBA" id="ARBA00022737"/>
    </source>
</evidence>
<evidence type="ECO:0000313" key="4">
    <source>
        <dbReference type="Proteomes" id="UP000326939"/>
    </source>
</evidence>
<dbReference type="EMBL" id="VDCV01000010">
    <property type="protein sequence ID" value="KAB5538827.1"/>
    <property type="molecule type" value="Genomic_DNA"/>
</dbReference>
<sequence>MVAAWVLSLQANSGNKAELNNAAICYMLEDWSGMDRGKTKEYILKFQSYDGGFGMSPGSESHDVSTEFVTDSLLLAKKSRLQTLLL</sequence>